<evidence type="ECO:0000256" key="6">
    <source>
        <dbReference type="ARBA" id="ARBA00038076"/>
    </source>
</evidence>
<accession>A0A0J9BNM2</accession>
<keyword evidence="5 7" id="KW-0472">Membrane</keyword>
<keyword evidence="4 7" id="KW-1133">Transmembrane helix</keyword>
<sequence length="781" mass="86422">MRHFRRNVFRLAGQNKGSFVGAVLIIAIGIFIYVAMMDTLRNLRDQVEEYYRTSSMADVFAQVSAISHAELERMKEIPGIAQVSGKMAEDVRILAKGQQEIVTVRLLSYDAGDALNRLILSEGFKAHDSLYLGGRMAGIYGYDKGEPLKLLWGGRGVDFSFAGICHAPDYIYSIPPGGAMIPDGEIYDVACIEKKRMEELTGRQDSLNELGFSLKPGYTYEDVRFQLAQGLQPYGLVSLASKEDQGSFNMVDGEMHELISTGTVLPAMFMCISVFMLYVVLKKMTDRDQTLIGTMKAFGMTDRELMGAYLLEGALVGAGGAVLGSVLAAPFGKYMFDMYVDFFNLPDTVYHNYMDSRINGLLIALGTGLAAVFLGVRDILSITPAQAMRARTPSGAGNLPVPGFLLKRLGAMEKMGCRSIARNPFRGFLLILAIGFPFSMASVLFSFNGVADQMYMDQFDKVQVYDLQLSLDRYVSPVKAAQSGGVLEGVEESEAVCTVQAELKNENLSEFVMLYGLNPRSGLWRIMDNENNFYEPPDRGLIINSRIADKLHVKKGDMVRINCPGMTVEAVPVLVVQVIEESLGSGCYMSLGSFEQVFHTEPAANTVLLKTKAGKTESLKAEMLKTSRVTWLVDTKKITDSYRDMMGSMMAMIHMFAILAVASGGILIYNISMINIRERVTEFGTLMVLGESNREISRLLLFEQMAYFAVGILAGIPGSMAIRRMIQQMVMSDSYTIRIKISPGSYMAAFFICMGITLLACAAEMRFIDRIRLTEILKERE</sequence>
<evidence type="ECO:0000256" key="3">
    <source>
        <dbReference type="ARBA" id="ARBA00022692"/>
    </source>
</evidence>
<reference evidence="9 10" key="1">
    <citation type="submission" date="2011-04" db="EMBL/GenBank/DDBJ databases">
        <title>The Genome Sequence of Clostridium citroniae WAL-19142.</title>
        <authorList>
            <consortium name="The Broad Institute Genome Sequencing Platform"/>
            <person name="Earl A."/>
            <person name="Ward D."/>
            <person name="Feldgarden M."/>
            <person name="Gevers D."/>
            <person name="Warren Y.A."/>
            <person name="Tyrrell K.L."/>
            <person name="Citron D.M."/>
            <person name="Goldstein E.J."/>
            <person name="Daigneault M."/>
            <person name="Allen-Vercoe E."/>
            <person name="Young S.K."/>
            <person name="Zeng Q."/>
            <person name="Gargeya S."/>
            <person name="Fitzgerald M."/>
            <person name="Haas B."/>
            <person name="Abouelleil A."/>
            <person name="Alvarado L."/>
            <person name="Arachchi H.M."/>
            <person name="Berlin A."/>
            <person name="Brown A."/>
            <person name="Chapman S.B."/>
            <person name="Chen Z."/>
            <person name="Dunbar C."/>
            <person name="Freedman E."/>
            <person name="Gearin G."/>
            <person name="Gellesch M."/>
            <person name="Goldberg J."/>
            <person name="Griggs A."/>
            <person name="Gujja S."/>
            <person name="Heilman E.R."/>
            <person name="Heiman D."/>
            <person name="Howarth C."/>
            <person name="Larson L."/>
            <person name="Lui A."/>
            <person name="MacDonald P.J."/>
            <person name="Mehta T."/>
            <person name="Montmayeur A."/>
            <person name="Murphy C."/>
            <person name="Neiman D."/>
            <person name="Pearson M."/>
            <person name="Priest M."/>
            <person name="Roberts A."/>
            <person name="Saif S."/>
            <person name="Shea T."/>
            <person name="Shenoy N."/>
            <person name="Sisk P."/>
            <person name="Stolte C."/>
            <person name="Sykes S."/>
            <person name="White J."/>
            <person name="Yandava C."/>
            <person name="Wortman J."/>
            <person name="Nusbaum C."/>
            <person name="Birren B."/>
        </authorList>
    </citation>
    <scope>NUCLEOTIDE SEQUENCE [LARGE SCALE GENOMIC DNA]</scope>
    <source>
        <strain evidence="9 10">WAL-19142</strain>
    </source>
</reference>
<feature type="transmembrane region" description="Helical" evidence="7">
    <location>
        <begin position="645"/>
        <end position="669"/>
    </location>
</feature>
<dbReference type="AlphaFoldDB" id="A0A0J9BNM2"/>
<evidence type="ECO:0000256" key="2">
    <source>
        <dbReference type="ARBA" id="ARBA00022475"/>
    </source>
</evidence>
<dbReference type="RefSeq" id="WP_048930860.1">
    <property type="nucleotide sequence ID" value="NZ_KQ235883.1"/>
</dbReference>
<proteinExistence type="inferred from homology"/>
<dbReference type="InterPro" id="IPR050250">
    <property type="entry name" value="Macrolide_Exporter_MacB"/>
</dbReference>
<evidence type="ECO:0000256" key="4">
    <source>
        <dbReference type="ARBA" id="ARBA00022989"/>
    </source>
</evidence>
<dbReference type="GO" id="GO:0005886">
    <property type="term" value="C:plasma membrane"/>
    <property type="evidence" value="ECO:0007669"/>
    <property type="project" value="UniProtKB-SubCell"/>
</dbReference>
<evidence type="ECO:0000313" key="9">
    <source>
        <dbReference type="EMBL" id="KMW14443.1"/>
    </source>
</evidence>
<feature type="transmembrane region" description="Helical" evidence="7">
    <location>
        <begin position="428"/>
        <end position="447"/>
    </location>
</feature>
<dbReference type="PATRIC" id="fig|742734.4.peg.5084"/>
<gene>
    <name evidence="9" type="ORF">HMPREF9470_04749</name>
</gene>
<feature type="domain" description="ABC3 transporter permease C-terminal" evidence="8">
    <location>
        <begin position="264"/>
        <end position="384"/>
    </location>
</feature>
<dbReference type="Pfam" id="PF02687">
    <property type="entry name" value="FtsX"/>
    <property type="match status" value="2"/>
</dbReference>
<evidence type="ECO:0000259" key="8">
    <source>
        <dbReference type="Pfam" id="PF02687"/>
    </source>
</evidence>
<evidence type="ECO:0000256" key="5">
    <source>
        <dbReference type="ARBA" id="ARBA00023136"/>
    </source>
</evidence>
<dbReference type="InterPro" id="IPR003838">
    <property type="entry name" value="ABC3_permease_C"/>
</dbReference>
<evidence type="ECO:0000313" key="10">
    <source>
        <dbReference type="Proteomes" id="UP000037392"/>
    </source>
</evidence>
<evidence type="ECO:0000256" key="7">
    <source>
        <dbReference type="SAM" id="Phobius"/>
    </source>
</evidence>
<organism evidence="9 10">
    <name type="scientific">[Clostridium] citroniae WAL-19142</name>
    <dbReference type="NCBI Taxonomy" id="742734"/>
    <lineage>
        <taxon>Bacteria</taxon>
        <taxon>Bacillati</taxon>
        <taxon>Bacillota</taxon>
        <taxon>Clostridia</taxon>
        <taxon>Lachnospirales</taxon>
        <taxon>Lachnospiraceae</taxon>
        <taxon>Enterocloster</taxon>
    </lineage>
</organism>
<comment type="caution">
    <text evidence="9">The sequence shown here is derived from an EMBL/GenBank/DDBJ whole genome shotgun (WGS) entry which is preliminary data.</text>
</comment>
<comment type="subcellular location">
    <subcellularLocation>
        <location evidence="1">Cell membrane</location>
        <topology evidence="1">Multi-pass membrane protein</topology>
    </subcellularLocation>
</comment>
<protein>
    <recommendedName>
        <fullName evidence="8">ABC3 transporter permease C-terminal domain-containing protein</fullName>
    </recommendedName>
</protein>
<dbReference type="GeneID" id="93164309"/>
<feature type="transmembrane region" description="Helical" evidence="7">
    <location>
        <begin position="356"/>
        <end position="376"/>
    </location>
</feature>
<feature type="transmembrane region" description="Helical" evidence="7">
    <location>
        <begin position="258"/>
        <end position="281"/>
    </location>
</feature>
<dbReference type="Proteomes" id="UP000037392">
    <property type="component" value="Unassembled WGS sequence"/>
</dbReference>
<keyword evidence="2" id="KW-1003">Cell membrane</keyword>
<name>A0A0J9BNM2_9FIRM</name>
<keyword evidence="3 7" id="KW-0812">Transmembrane</keyword>
<feature type="transmembrane region" description="Helical" evidence="7">
    <location>
        <begin position="309"/>
        <end position="336"/>
    </location>
</feature>
<feature type="transmembrane region" description="Helical" evidence="7">
    <location>
        <begin position="706"/>
        <end position="726"/>
    </location>
</feature>
<feature type="transmembrane region" description="Helical" evidence="7">
    <location>
        <begin position="746"/>
        <end position="768"/>
    </location>
</feature>
<dbReference type="PANTHER" id="PTHR30572:SF4">
    <property type="entry name" value="ABC TRANSPORTER PERMEASE YTRF"/>
    <property type="match status" value="1"/>
</dbReference>
<dbReference type="OrthoDB" id="5137249at2"/>
<feature type="domain" description="ABC3 transporter permease C-terminal" evidence="8">
    <location>
        <begin position="655"/>
        <end position="763"/>
    </location>
</feature>
<dbReference type="GO" id="GO:0022857">
    <property type="term" value="F:transmembrane transporter activity"/>
    <property type="evidence" value="ECO:0007669"/>
    <property type="project" value="TreeGrafter"/>
</dbReference>
<dbReference type="PANTHER" id="PTHR30572">
    <property type="entry name" value="MEMBRANE COMPONENT OF TRANSPORTER-RELATED"/>
    <property type="match status" value="1"/>
</dbReference>
<feature type="transmembrane region" description="Helical" evidence="7">
    <location>
        <begin position="20"/>
        <end position="37"/>
    </location>
</feature>
<evidence type="ECO:0000256" key="1">
    <source>
        <dbReference type="ARBA" id="ARBA00004651"/>
    </source>
</evidence>
<comment type="similarity">
    <text evidence="6">Belongs to the ABC-4 integral membrane protein family.</text>
</comment>
<dbReference type="EMBL" id="ADLK01000037">
    <property type="protein sequence ID" value="KMW14443.1"/>
    <property type="molecule type" value="Genomic_DNA"/>
</dbReference>